<evidence type="ECO:0000313" key="5">
    <source>
        <dbReference type="EMBL" id="GGX59496.1"/>
    </source>
</evidence>
<dbReference type="PANTHER" id="PTHR44688">
    <property type="entry name" value="DNA-BINDING TRANSCRIPTIONAL ACTIVATOR DEVR_DOSR"/>
    <property type="match status" value="1"/>
</dbReference>
<protein>
    <recommendedName>
        <fullName evidence="4">HTH luxR-type domain-containing protein</fullName>
    </recommendedName>
</protein>
<dbReference type="AlphaFoldDB" id="A0A918KDH8"/>
<evidence type="ECO:0000256" key="1">
    <source>
        <dbReference type="ARBA" id="ARBA00023015"/>
    </source>
</evidence>
<organism evidence="5 6">
    <name type="scientific">Streptomyces minutiscleroticus</name>
    <dbReference type="NCBI Taxonomy" id="68238"/>
    <lineage>
        <taxon>Bacteria</taxon>
        <taxon>Bacillati</taxon>
        <taxon>Actinomycetota</taxon>
        <taxon>Actinomycetes</taxon>
        <taxon>Kitasatosporales</taxon>
        <taxon>Streptomycetaceae</taxon>
        <taxon>Streptomyces</taxon>
    </lineage>
</organism>
<dbReference type="PANTHER" id="PTHR44688:SF16">
    <property type="entry name" value="DNA-BINDING TRANSCRIPTIONAL ACTIVATOR DEVR_DOSR"/>
    <property type="match status" value="1"/>
</dbReference>
<dbReference type="EMBL" id="BMVU01000003">
    <property type="protein sequence ID" value="GGX59496.1"/>
    <property type="molecule type" value="Genomic_DNA"/>
</dbReference>
<name>A0A918KDH8_9ACTN</name>
<evidence type="ECO:0000313" key="6">
    <source>
        <dbReference type="Proteomes" id="UP000619244"/>
    </source>
</evidence>
<dbReference type="RefSeq" id="WP_190189146.1">
    <property type="nucleotide sequence ID" value="NZ_BMVU01000003.1"/>
</dbReference>
<keyword evidence="1" id="KW-0805">Transcription regulation</keyword>
<dbReference type="Pfam" id="PF00196">
    <property type="entry name" value="GerE"/>
    <property type="match status" value="1"/>
</dbReference>
<dbReference type="InterPro" id="IPR016032">
    <property type="entry name" value="Sig_transdc_resp-reg_C-effctor"/>
</dbReference>
<gene>
    <name evidence="5" type="ORF">GCM10010358_12460</name>
</gene>
<dbReference type="PRINTS" id="PR00038">
    <property type="entry name" value="HTHLUXR"/>
</dbReference>
<dbReference type="PROSITE" id="PS50043">
    <property type="entry name" value="HTH_LUXR_2"/>
    <property type="match status" value="1"/>
</dbReference>
<sequence length="59" mass="6575">MQIAALAAQGMTNPEIADQLFLSPRTIDYHLHKVFTKLGLTSRTQLVRYGLPQPAEPPQ</sequence>
<keyword evidence="2" id="KW-0238">DNA-binding</keyword>
<evidence type="ECO:0000256" key="2">
    <source>
        <dbReference type="ARBA" id="ARBA00023125"/>
    </source>
</evidence>
<comment type="caution">
    <text evidence="5">The sequence shown here is derived from an EMBL/GenBank/DDBJ whole genome shotgun (WGS) entry which is preliminary data.</text>
</comment>
<dbReference type="SUPFAM" id="SSF46894">
    <property type="entry name" value="C-terminal effector domain of the bipartite response regulators"/>
    <property type="match status" value="1"/>
</dbReference>
<evidence type="ECO:0000256" key="3">
    <source>
        <dbReference type="ARBA" id="ARBA00023163"/>
    </source>
</evidence>
<dbReference type="InterPro" id="IPR000792">
    <property type="entry name" value="Tscrpt_reg_LuxR_C"/>
</dbReference>
<feature type="domain" description="HTH luxR-type" evidence="4">
    <location>
        <begin position="1"/>
        <end position="54"/>
    </location>
</feature>
<keyword evidence="3" id="KW-0804">Transcription</keyword>
<reference evidence="5" key="2">
    <citation type="submission" date="2020-09" db="EMBL/GenBank/DDBJ databases">
        <authorList>
            <person name="Sun Q."/>
            <person name="Ohkuma M."/>
        </authorList>
    </citation>
    <scope>NUCLEOTIDE SEQUENCE</scope>
    <source>
        <strain evidence="5">JCM 4790</strain>
    </source>
</reference>
<evidence type="ECO:0000259" key="4">
    <source>
        <dbReference type="PROSITE" id="PS50043"/>
    </source>
</evidence>
<dbReference type="InterPro" id="IPR036388">
    <property type="entry name" value="WH-like_DNA-bd_sf"/>
</dbReference>
<accession>A0A918KDH8</accession>
<dbReference type="Gene3D" id="1.10.10.10">
    <property type="entry name" value="Winged helix-like DNA-binding domain superfamily/Winged helix DNA-binding domain"/>
    <property type="match status" value="1"/>
</dbReference>
<dbReference type="SMART" id="SM00421">
    <property type="entry name" value="HTH_LUXR"/>
    <property type="match status" value="1"/>
</dbReference>
<dbReference type="CDD" id="cd06170">
    <property type="entry name" value="LuxR_C_like"/>
    <property type="match status" value="1"/>
</dbReference>
<dbReference type="Proteomes" id="UP000619244">
    <property type="component" value="Unassembled WGS sequence"/>
</dbReference>
<reference evidence="5" key="1">
    <citation type="journal article" date="2014" name="Int. J. Syst. Evol. Microbiol.">
        <title>Complete genome sequence of Corynebacterium casei LMG S-19264T (=DSM 44701T), isolated from a smear-ripened cheese.</title>
        <authorList>
            <consortium name="US DOE Joint Genome Institute (JGI-PGF)"/>
            <person name="Walter F."/>
            <person name="Albersmeier A."/>
            <person name="Kalinowski J."/>
            <person name="Ruckert C."/>
        </authorList>
    </citation>
    <scope>NUCLEOTIDE SEQUENCE</scope>
    <source>
        <strain evidence="5">JCM 4790</strain>
    </source>
</reference>
<proteinExistence type="predicted"/>
<dbReference type="GO" id="GO:0003677">
    <property type="term" value="F:DNA binding"/>
    <property type="evidence" value="ECO:0007669"/>
    <property type="project" value="UniProtKB-KW"/>
</dbReference>
<dbReference type="GO" id="GO:0006355">
    <property type="term" value="P:regulation of DNA-templated transcription"/>
    <property type="evidence" value="ECO:0007669"/>
    <property type="project" value="InterPro"/>
</dbReference>
<keyword evidence="6" id="KW-1185">Reference proteome</keyword>